<dbReference type="EMBL" id="MN739346">
    <property type="protein sequence ID" value="QHS99743.1"/>
    <property type="molecule type" value="Genomic_DNA"/>
</dbReference>
<evidence type="ECO:0000256" key="1">
    <source>
        <dbReference type="SAM" id="Coils"/>
    </source>
</evidence>
<dbReference type="AlphaFoldDB" id="A0A6C0C8A0"/>
<evidence type="ECO:0000313" key="2">
    <source>
        <dbReference type="EMBL" id="QHS99743.1"/>
    </source>
</evidence>
<reference evidence="2" key="1">
    <citation type="journal article" date="2020" name="Nature">
        <title>Giant virus diversity and host interactions through global metagenomics.</title>
        <authorList>
            <person name="Schulz F."/>
            <person name="Roux S."/>
            <person name="Paez-Espino D."/>
            <person name="Jungbluth S."/>
            <person name="Walsh D.A."/>
            <person name="Denef V.J."/>
            <person name="McMahon K.D."/>
            <person name="Konstantinidis K.T."/>
            <person name="Eloe-Fadrosh E.A."/>
            <person name="Kyrpides N.C."/>
            <person name="Woyke T."/>
        </authorList>
    </citation>
    <scope>NUCLEOTIDE SEQUENCE</scope>
    <source>
        <strain evidence="2">GVMAG-M-3300020187-37</strain>
    </source>
</reference>
<protein>
    <submittedName>
        <fullName evidence="2">Uncharacterized protein</fullName>
    </submittedName>
</protein>
<keyword evidence="1" id="KW-0175">Coiled coil</keyword>
<sequence>MDTLPESAIMIEKLNEELDEVQNKLTLEIKNKIHYKNKSELYESKYDKILYHLCDMIIDEVKDELLEYNVIDIKWNVASIGYGYGELDILKKIKSMLETTIVKSPESALYYTELDLNNGNDYKMSVTLLKLTSYERDECSEYICCITCKKILQCDCVNCLAINNYYN</sequence>
<accession>A0A6C0C8A0</accession>
<feature type="coiled-coil region" evidence="1">
    <location>
        <begin position="4"/>
        <end position="31"/>
    </location>
</feature>
<proteinExistence type="predicted"/>
<name>A0A6C0C8A0_9ZZZZ</name>
<organism evidence="2">
    <name type="scientific">viral metagenome</name>
    <dbReference type="NCBI Taxonomy" id="1070528"/>
    <lineage>
        <taxon>unclassified sequences</taxon>
        <taxon>metagenomes</taxon>
        <taxon>organismal metagenomes</taxon>
    </lineage>
</organism>